<dbReference type="SUPFAM" id="SSF141072">
    <property type="entry name" value="CalX-like"/>
    <property type="match status" value="1"/>
</dbReference>
<dbReference type="GO" id="GO:0016020">
    <property type="term" value="C:membrane"/>
    <property type="evidence" value="ECO:0007669"/>
    <property type="project" value="InterPro"/>
</dbReference>
<feature type="transmembrane region" description="Helical" evidence="4">
    <location>
        <begin position="670"/>
        <end position="690"/>
    </location>
</feature>
<keyword evidence="4" id="KW-0812">Transmembrane</keyword>
<feature type="chain" id="PRO_5032539740" description="Calx-beta domain-containing protein" evidence="5">
    <location>
        <begin position="25"/>
        <end position="711"/>
    </location>
</feature>
<keyword evidence="3" id="KW-0106">Calcium</keyword>
<reference evidence="7" key="1">
    <citation type="submission" date="2021-02" db="EMBL/GenBank/DDBJ databases">
        <authorList>
            <person name="Dougan E. K."/>
            <person name="Rhodes N."/>
            <person name="Thang M."/>
            <person name="Chan C."/>
        </authorList>
    </citation>
    <scope>NUCLEOTIDE SEQUENCE</scope>
</reference>
<evidence type="ECO:0000256" key="2">
    <source>
        <dbReference type="ARBA" id="ARBA00022737"/>
    </source>
</evidence>
<proteinExistence type="predicted"/>
<gene>
    <name evidence="7" type="ORF">PGLA1383_LOCUS23831</name>
</gene>
<keyword evidence="1 5" id="KW-0732">Signal</keyword>
<dbReference type="InterPro" id="IPR003644">
    <property type="entry name" value="Calx_beta"/>
</dbReference>
<evidence type="ECO:0000256" key="4">
    <source>
        <dbReference type="SAM" id="Phobius"/>
    </source>
</evidence>
<evidence type="ECO:0000256" key="5">
    <source>
        <dbReference type="SAM" id="SignalP"/>
    </source>
</evidence>
<name>A0A813EY77_POLGL</name>
<feature type="signal peptide" evidence="5">
    <location>
        <begin position="1"/>
        <end position="24"/>
    </location>
</feature>
<accession>A0A813EY77</accession>
<dbReference type="Pfam" id="PF03160">
    <property type="entry name" value="Calx-beta"/>
    <property type="match status" value="1"/>
</dbReference>
<keyword evidence="2" id="KW-0677">Repeat</keyword>
<evidence type="ECO:0000256" key="3">
    <source>
        <dbReference type="ARBA" id="ARBA00022837"/>
    </source>
</evidence>
<evidence type="ECO:0000313" key="8">
    <source>
        <dbReference type="Proteomes" id="UP000654075"/>
    </source>
</evidence>
<feature type="domain" description="Calx-beta" evidence="6">
    <location>
        <begin position="25"/>
        <end position="139"/>
    </location>
</feature>
<evidence type="ECO:0000313" key="7">
    <source>
        <dbReference type="EMBL" id="CAE8605733.1"/>
    </source>
</evidence>
<organism evidence="7 8">
    <name type="scientific">Polarella glacialis</name>
    <name type="common">Dinoflagellate</name>
    <dbReference type="NCBI Taxonomy" id="89957"/>
    <lineage>
        <taxon>Eukaryota</taxon>
        <taxon>Sar</taxon>
        <taxon>Alveolata</taxon>
        <taxon>Dinophyceae</taxon>
        <taxon>Suessiales</taxon>
        <taxon>Suessiaceae</taxon>
        <taxon>Polarella</taxon>
    </lineage>
</organism>
<sequence length="711" mass="77555">MRHLQGKLRCAFIIFSFLQHLASSQSVGVVQFAKANSSMSEDNELAYIGLIRTQGSYGQVVVTVGVVGNRTQATWGEDYYFNDTQVVWLDGDSSAKAIAIQILEDSVIEPLESITLAISAVHPAQAIGTQNQVAQLDIEEDTDGGLFVFTSAFNSTEDVASNPVKVSERPASLKKQCLVLATRTLGSSGRARLAIGNIPCDPKDYPDVAQLVFDFHWAPNSQDMVWEDGENDTRCVVYREAYYDYAKPNASGILIWPDTETEKQEAICLMPTSLPGSSAWGIAVPTSGLVILLQDLLPDELVTNCTAGQDCFIDLNASRADDNTTIFLSRDSCKSCSQMAAGILDGDTSDVDVVGLYLSGATWLLDVPSNVTSEMMPGSWDFCECVAVPALYKPDPKRMSNPGHGISSRLEEQIPIAIAELNLFGPFDSNVASCAVGQPRCRISKLLGYGLQIGDYLRIMPSCSMPGMLDATPAGFIEGAWAQMNENGSFDMNSTVSMSQVEAGIYKLCYCREAIGHDCQSIRSFNIEAGTFLFDGPSYEPTIKLTIGDTFNLSIAGTGLSSEDEVRLALKCGSSQGRYLQAHAVASRVYYFGTLTSDQLDAGEYQLCWCTVKRDSHFCNTSEDFQAFFGIVGLQCFAGHVNLGDGQCLRCHRVWEGPNDARNMCVTDPIMLLILFLFNALMVLALWILFSHLDAFKDQNKNKTTQTTATK</sequence>
<dbReference type="EMBL" id="CAJNNV010018238">
    <property type="protein sequence ID" value="CAE8605733.1"/>
    <property type="molecule type" value="Genomic_DNA"/>
</dbReference>
<evidence type="ECO:0000259" key="6">
    <source>
        <dbReference type="Pfam" id="PF03160"/>
    </source>
</evidence>
<dbReference type="Proteomes" id="UP000654075">
    <property type="component" value="Unassembled WGS sequence"/>
</dbReference>
<keyword evidence="8" id="KW-1185">Reference proteome</keyword>
<comment type="caution">
    <text evidence="7">The sequence shown here is derived from an EMBL/GenBank/DDBJ whole genome shotgun (WGS) entry which is preliminary data.</text>
</comment>
<dbReference type="InterPro" id="IPR038081">
    <property type="entry name" value="CalX-like_sf"/>
</dbReference>
<dbReference type="AlphaFoldDB" id="A0A813EY77"/>
<evidence type="ECO:0000256" key="1">
    <source>
        <dbReference type="ARBA" id="ARBA00022729"/>
    </source>
</evidence>
<dbReference type="Gene3D" id="2.60.40.2030">
    <property type="match status" value="1"/>
</dbReference>
<protein>
    <recommendedName>
        <fullName evidence="6">Calx-beta domain-containing protein</fullName>
    </recommendedName>
</protein>
<dbReference type="GO" id="GO:0007154">
    <property type="term" value="P:cell communication"/>
    <property type="evidence" value="ECO:0007669"/>
    <property type="project" value="InterPro"/>
</dbReference>
<keyword evidence="4" id="KW-0472">Membrane</keyword>
<keyword evidence="4" id="KW-1133">Transmembrane helix</keyword>